<reference evidence="1 2" key="1">
    <citation type="submission" date="2019-11" db="EMBL/GenBank/DDBJ databases">
        <title>Spirosoma endbachense sp. nov., isolated from a natural salt meadow.</title>
        <authorList>
            <person name="Rojas J."/>
            <person name="Ambika Manirajan B."/>
            <person name="Ratering S."/>
            <person name="Suarez C."/>
            <person name="Geissler-Plaum R."/>
            <person name="Schnell S."/>
        </authorList>
    </citation>
    <scope>NUCLEOTIDE SEQUENCE [LARGE SCALE GENOMIC DNA]</scope>
    <source>
        <strain evidence="1 2">I-24</strain>
    </source>
</reference>
<dbReference type="Proteomes" id="UP000464577">
    <property type="component" value="Chromosome"/>
</dbReference>
<name>A0A6P1VYM2_9BACT</name>
<accession>A0A6P1VYM2</accession>
<organism evidence="1 2">
    <name type="scientific">Spirosoma endbachense</name>
    <dbReference type="NCBI Taxonomy" id="2666025"/>
    <lineage>
        <taxon>Bacteria</taxon>
        <taxon>Pseudomonadati</taxon>
        <taxon>Bacteroidota</taxon>
        <taxon>Cytophagia</taxon>
        <taxon>Cytophagales</taxon>
        <taxon>Cytophagaceae</taxon>
        <taxon>Spirosoma</taxon>
    </lineage>
</organism>
<dbReference type="AlphaFoldDB" id="A0A6P1VYM2"/>
<gene>
    <name evidence="1" type="ORF">GJR95_18395</name>
</gene>
<dbReference type="KEGG" id="senf:GJR95_18395"/>
<evidence type="ECO:0000313" key="2">
    <source>
        <dbReference type="Proteomes" id="UP000464577"/>
    </source>
</evidence>
<sequence length="58" mass="6617">MNDEFGRIATANPARCGGFKKPTLHHYYDKAEMASREVISQSRDLVIFEILCSTNRLN</sequence>
<protein>
    <submittedName>
        <fullName evidence="1">Uncharacterized protein</fullName>
    </submittedName>
</protein>
<evidence type="ECO:0000313" key="1">
    <source>
        <dbReference type="EMBL" id="QHV96857.1"/>
    </source>
</evidence>
<proteinExistence type="predicted"/>
<keyword evidence="2" id="KW-1185">Reference proteome</keyword>
<dbReference type="RefSeq" id="WP_162387268.1">
    <property type="nucleotide sequence ID" value="NZ_CP045997.1"/>
</dbReference>
<dbReference type="EMBL" id="CP045997">
    <property type="protein sequence ID" value="QHV96857.1"/>
    <property type="molecule type" value="Genomic_DNA"/>
</dbReference>